<sequence length="1083" mass="124492">MSKNSFQYSCCFFIIIMISLSSAAICQNNDVTYGKNRIQYRSFNWRFYSTPHFEVYYYDGGQKIAKHTADFIEEEYNRITDIMGYAPYIKTKIFIYSSNIDLNQSNVGLKEATFDIGGQTNFLKTHVEIAFEGSISDFEKDLVYKVSKLFIDDMLFGGLISEVFQSTYLFTVPEWFVSGIAAYIAYGWDAEMDDFVRNFLKDNSAEKIKKLSGREATLAGQSIWNFTSEKYGRINISNILNLTRIIRNEEKSIQNTLGIPYKAFLSEYRFFYLNSAIEQETMQPVKKNQISKPWKKELRYKSSFSPNGEWMAYSINDKGKFQVKIKNLISGKEKKLYKGGINRLDEKFYQNIPVMDWGDSATFGFVTHERGINLLKLYNPYTKEWQTRDLRKFDQVNQMDIYPNGKTAVLSANINGQSDLYLVSTGRPNVRRLTNDVFDDVYPAFIPDTKKIVFSSNRSVDSLSSNLGYDKISENYNLFEYDIDETKDFLNRITNDFGINKSIKIVDSTSYYYLSEKSGIFNLYKLNTDKKVVDQLTSFSTSIKSYDILPDQDKFSFVIDKENGQSLFYYPDFQQTESKFLPSTLRKQVQLSRKLSETQKKQSLQPSSEPLNTVPFPENDSIASEELNLKDSADVEGKLNADDFNFESSAFNQRPKESSLLKNLNKLRRKSSLNGPYEYKPTFTADNVVVSFQIDPLIGFAPYTEYQMNDIMENNKFFGGFMISARDFKSGRIFGEYQHLSRLFDYSVRFERKVLNFSDFQSGLVEQTYALNTLSFGISYPFTTTSRISFKPHFLLKEFTETSGNILNPGNTPAKSPIQNDFMFGGKLEYVYDNSEPIGLNIRQGLRAKASLETYINASEGNQSFSKLYVDVRNYQKLFREITFATRFYGGGFFGNNAPYYMLGGVSNWIGQKVNEAEGNETTAAQNPLALTTTESPIDNTNILFHEFVTGLRGFRLNEFSGRNTILLSNELRIPIFRVLSNEAISSSFLRNFQIIGFYDIGTAWLGGTPWDRNNSINKQEIDGGDGVFKAVIRNYKNPWLSSTGMGIRTTLFGYFVRLDYAYPIEDYILEDPNFQLSIGYDF</sequence>
<gene>
    <name evidence="4" type="ORF">C9994_05625</name>
</gene>
<dbReference type="AlphaFoldDB" id="A0A2T4DSQ6"/>
<feature type="chain" id="PRO_5015697608" evidence="3">
    <location>
        <begin position="24"/>
        <end position="1083"/>
    </location>
</feature>
<protein>
    <submittedName>
        <fullName evidence="4">Translocation protein TolB</fullName>
    </submittedName>
</protein>
<dbReference type="Pfam" id="PF07676">
    <property type="entry name" value="PD40"/>
    <property type="match status" value="1"/>
</dbReference>
<dbReference type="PANTHER" id="PTHR36842:SF1">
    <property type="entry name" value="PROTEIN TOLB"/>
    <property type="match status" value="1"/>
</dbReference>
<feature type="region of interest" description="Disordered" evidence="2">
    <location>
        <begin position="596"/>
        <end position="618"/>
    </location>
</feature>
<accession>A0A2T4DSQ6</accession>
<evidence type="ECO:0000256" key="1">
    <source>
        <dbReference type="ARBA" id="ARBA00009820"/>
    </source>
</evidence>
<evidence type="ECO:0000256" key="3">
    <source>
        <dbReference type="SAM" id="SignalP"/>
    </source>
</evidence>
<dbReference type="Proteomes" id="UP000240608">
    <property type="component" value="Unassembled WGS sequence"/>
</dbReference>
<evidence type="ECO:0000256" key="2">
    <source>
        <dbReference type="SAM" id="MobiDB-lite"/>
    </source>
</evidence>
<dbReference type="EMBL" id="PYVU01000034">
    <property type="protein sequence ID" value="PTB96840.1"/>
    <property type="molecule type" value="Genomic_DNA"/>
</dbReference>
<reference evidence="4 5" key="1">
    <citation type="submission" date="2018-03" db="EMBL/GenBank/DDBJ databases">
        <title>Cross-interface Injection: A General Nanoliter Liquid Handling Method Applied to Single Cells Genome Amplification Automated Nanoliter Liquid Handling Applied to Single Cell Multiple Displacement Amplification.</title>
        <authorList>
            <person name="Yun J."/>
            <person name="Xu P."/>
            <person name="Xu J."/>
            <person name="Dai X."/>
            <person name="Wang Y."/>
            <person name="Zheng X."/>
            <person name="Cao C."/>
            <person name="Yi Q."/>
            <person name="Zhu Y."/>
            <person name="Wang L."/>
            <person name="Dong Z."/>
            <person name="Huang Y."/>
            <person name="Huang L."/>
            <person name="Du W."/>
        </authorList>
    </citation>
    <scope>NUCLEOTIDE SEQUENCE [LARGE SCALE GENOMIC DNA]</scope>
    <source>
        <strain evidence="4 5">Z-D1-2</strain>
    </source>
</reference>
<organism evidence="4 5">
    <name type="scientific">Marivirga lumbricoides</name>
    <dbReference type="NCBI Taxonomy" id="1046115"/>
    <lineage>
        <taxon>Bacteria</taxon>
        <taxon>Pseudomonadati</taxon>
        <taxon>Bacteroidota</taxon>
        <taxon>Cytophagia</taxon>
        <taxon>Cytophagales</taxon>
        <taxon>Marivirgaceae</taxon>
        <taxon>Marivirga</taxon>
    </lineage>
</organism>
<dbReference type="SUPFAM" id="SSF82171">
    <property type="entry name" value="DPP6 N-terminal domain-like"/>
    <property type="match status" value="1"/>
</dbReference>
<dbReference type="InterPro" id="IPR011042">
    <property type="entry name" value="6-blade_b-propeller_TolB-like"/>
</dbReference>
<dbReference type="Gene3D" id="2.40.160.50">
    <property type="entry name" value="membrane protein fhac: a member of the omp85/tpsb transporter family"/>
    <property type="match status" value="1"/>
</dbReference>
<keyword evidence="3" id="KW-0732">Signal</keyword>
<proteinExistence type="inferred from homology"/>
<dbReference type="PANTHER" id="PTHR36842">
    <property type="entry name" value="PROTEIN TOLB HOMOLOG"/>
    <property type="match status" value="1"/>
</dbReference>
<name>A0A2T4DSQ6_9BACT</name>
<dbReference type="InterPro" id="IPR011659">
    <property type="entry name" value="WD40"/>
</dbReference>
<evidence type="ECO:0000313" key="4">
    <source>
        <dbReference type="EMBL" id="PTB96840.1"/>
    </source>
</evidence>
<evidence type="ECO:0000313" key="5">
    <source>
        <dbReference type="Proteomes" id="UP000240608"/>
    </source>
</evidence>
<comment type="caution">
    <text evidence="4">The sequence shown here is derived from an EMBL/GenBank/DDBJ whole genome shotgun (WGS) entry which is preliminary data.</text>
</comment>
<feature type="compositionally biased region" description="Polar residues" evidence="2">
    <location>
        <begin position="601"/>
        <end position="611"/>
    </location>
</feature>
<dbReference type="Gene3D" id="2.120.10.30">
    <property type="entry name" value="TolB, C-terminal domain"/>
    <property type="match status" value="1"/>
</dbReference>
<feature type="signal peptide" evidence="3">
    <location>
        <begin position="1"/>
        <end position="23"/>
    </location>
</feature>
<comment type="similarity">
    <text evidence="1">Belongs to the TolB family.</text>
</comment>